<comment type="caution">
    <text evidence="3">The sequence shown here is derived from an EMBL/GenBank/DDBJ whole genome shotgun (WGS) entry which is preliminary data.</text>
</comment>
<reference evidence="3 4" key="1">
    <citation type="submission" date="2024-01" db="EMBL/GenBank/DDBJ databases">
        <title>The genomes of 5 underutilized Papilionoideae crops provide insights into root nodulation and disease resistanc.</title>
        <authorList>
            <person name="Jiang F."/>
        </authorList>
    </citation>
    <scope>NUCLEOTIDE SEQUENCE [LARGE SCALE GENOMIC DNA]</scope>
    <source>
        <strain evidence="3">JINMINGXINNONG_FW02</strain>
        <tissue evidence="3">Leaves</tissue>
    </source>
</reference>
<feature type="transmembrane region" description="Helical" evidence="2">
    <location>
        <begin position="60"/>
        <end position="77"/>
    </location>
</feature>
<feature type="coiled-coil region" evidence="1">
    <location>
        <begin position="28"/>
        <end position="55"/>
    </location>
</feature>
<evidence type="ECO:0000256" key="1">
    <source>
        <dbReference type="SAM" id="Coils"/>
    </source>
</evidence>
<name>A0AAN9NPJ3_PHACN</name>
<dbReference type="EMBL" id="JAYMYR010000002">
    <property type="protein sequence ID" value="KAK7376646.1"/>
    <property type="molecule type" value="Genomic_DNA"/>
</dbReference>
<proteinExistence type="predicted"/>
<keyword evidence="1" id="KW-0175">Coiled coil</keyword>
<organism evidence="3 4">
    <name type="scientific">Phaseolus coccineus</name>
    <name type="common">Scarlet runner bean</name>
    <name type="synonym">Phaseolus multiflorus</name>
    <dbReference type="NCBI Taxonomy" id="3886"/>
    <lineage>
        <taxon>Eukaryota</taxon>
        <taxon>Viridiplantae</taxon>
        <taxon>Streptophyta</taxon>
        <taxon>Embryophyta</taxon>
        <taxon>Tracheophyta</taxon>
        <taxon>Spermatophyta</taxon>
        <taxon>Magnoliopsida</taxon>
        <taxon>eudicotyledons</taxon>
        <taxon>Gunneridae</taxon>
        <taxon>Pentapetalae</taxon>
        <taxon>rosids</taxon>
        <taxon>fabids</taxon>
        <taxon>Fabales</taxon>
        <taxon>Fabaceae</taxon>
        <taxon>Papilionoideae</taxon>
        <taxon>50 kb inversion clade</taxon>
        <taxon>NPAAA clade</taxon>
        <taxon>indigoferoid/millettioid clade</taxon>
        <taxon>Phaseoleae</taxon>
        <taxon>Phaseolus</taxon>
    </lineage>
</organism>
<sequence length="86" mass="10076">MRKFKDCEKHLELTKVLAKDGGHDEDMVEMISYEINLMSKQLAELEDNLKYEQALVVKRLEYGLVIVVVFLKSYLYMSQTGCYEYG</sequence>
<keyword evidence="2" id="KW-1133">Transmembrane helix</keyword>
<keyword evidence="2" id="KW-0472">Membrane</keyword>
<accession>A0AAN9NPJ3</accession>
<protein>
    <submittedName>
        <fullName evidence="3">Uncharacterized protein</fullName>
    </submittedName>
</protein>
<keyword evidence="2" id="KW-0812">Transmembrane</keyword>
<keyword evidence="4" id="KW-1185">Reference proteome</keyword>
<dbReference type="AlphaFoldDB" id="A0AAN9NPJ3"/>
<gene>
    <name evidence="3" type="ORF">VNO80_02060</name>
</gene>
<dbReference type="Proteomes" id="UP001374584">
    <property type="component" value="Unassembled WGS sequence"/>
</dbReference>
<evidence type="ECO:0000256" key="2">
    <source>
        <dbReference type="SAM" id="Phobius"/>
    </source>
</evidence>
<evidence type="ECO:0000313" key="3">
    <source>
        <dbReference type="EMBL" id="KAK7376646.1"/>
    </source>
</evidence>
<evidence type="ECO:0000313" key="4">
    <source>
        <dbReference type="Proteomes" id="UP001374584"/>
    </source>
</evidence>